<keyword evidence="7 9" id="KW-0808">Transferase</keyword>
<dbReference type="Pfam" id="PF01233">
    <property type="entry name" value="NMT"/>
    <property type="match status" value="1"/>
</dbReference>
<feature type="domain" description="Glycylpeptide N-tetradecanoyltransferase C-terminal" evidence="12">
    <location>
        <begin position="234"/>
        <end position="453"/>
    </location>
</feature>
<evidence type="ECO:0000313" key="13">
    <source>
        <dbReference type="EMBL" id="CCF60763.1"/>
    </source>
</evidence>
<evidence type="ECO:0000256" key="8">
    <source>
        <dbReference type="ARBA" id="ARBA00023315"/>
    </source>
</evidence>
<evidence type="ECO:0000313" key="14">
    <source>
        <dbReference type="Proteomes" id="UP000005220"/>
    </source>
</evidence>
<comment type="subunit">
    <text evidence="3">Monomer.</text>
</comment>
<keyword evidence="14" id="KW-1185">Reference proteome</keyword>
<dbReference type="PROSITE" id="PS00975">
    <property type="entry name" value="NMT_1"/>
    <property type="match status" value="1"/>
</dbReference>
<gene>
    <name evidence="13" type="primary">KAFR0L01530</name>
    <name evidence="13" type="ORF">KAFR_0L01530</name>
</gene>
<dbReference type="PIRSF" id="PIRSF015892">
    <property type="entry name" value="N-myristl_transf"/>
    <property type="match status" value="1"/>
</dbReference>
<dbReference type="InterPro" id="IPR022676">
    <property type="entry name" value="NMT_N"/>
</dbReference>
<dbReference type="HOGENOM" id="CLU_022882_1_0_1"/>
<dbReference type="KEGG" id="kaf:KAFR_0L01530"/>
<dbReference type="PANTHER" id="PTHR11377">
    <property type="entry name" value="N-MYRISTOYL TRANSFERASE"/>
    <property type="match status" value="1"/>
</dbReference>
<evidence type="ECO:0000256" key="10">
    <source>
        <dbReference type="RuleBase" id="RU004178"/>
    </source>
</evidence>
<dbReference type="OrthoDB" id="60315at2759"/>
<dbReference type="eggNOG" id="KOG2779">
    <property type="taxonomic scope" value="Eukaryota"/>
</dbReference>
<dbReference type="FunFam" id="3.40.630.30:FF:000056">
    <property type="entry name" value="Glycylpeptide N-tetradecanoyltransferase"/>
    <property type="match status" value="1"/>
</dbReference>
<keyword evidence="6" id="KW-0963">Cytoplasm</keyword>
<evidence type="ECO:0000256" key="2">
    <source>
        <dbReference type="ARBA" id="ARBA00009469"/>
    </source>
</evidence>
<protein>
    <recommendedName>
        <fullName evidence="5 9">Glycylpeptide N-tetradecanoyltransferase</fullName>
        <ecNumber evidence="4 9">2.3.1.97</ecNumber>
    </recommendedName>
</protein>
<dbReference type="STRING" id="1071382.H2B2B3"/>
<dbReference type="Pfam" id="PF02799">
    <property type="entry name" value="NMT_C"/>
    <property type="match status" value="1"/>
</dbReference>
<dbReference type="GO" id="GO:0005829">
    <property type="term" value="C:cytosol"/>
    <property type="evidence" value="ECO:0007669"/>
    <property type="project" value="EnsemblFungi"/>
</dbReference>
<dbReference type="EC" id="2.3.1.97" evidence="4 9"/>
<organism evidence="13 14">
    <name type="scientific">Kazachstania africana (strain ATCC 22294 / BCRC 22015 / CBS 2517 / CECT 1963 / NBRC 1671 / NRRL Y-8276)</name>
    <name type="common">Yeast</name>
    <name type="synonym">Kluyveromyces africanus</name>
    <dbReference type="NCBI Taxonomy" id="1071382"/>
    <lineage>
        <taxon>Eukaryota</taxon>
        <taxon>Fungi</taxon>
        <taxon>Dikarya</taxon>
        <taxon>Ascomycota</taxon>
        <taxon>Saccharomycotina</taxon>
        <taxon>Saccharomycetes</taxon>
        <taxon>Saccharomycetales</taxon>
        <taxon>Saccharomycetaceae</taxon>
        <taxon>Kazachstania</taxon>
    </lineage>
</organism>
<evidence type="ECO:0000256" key="4">
    <source>
        <dbReference type="ARBA" id="ARBA00012923"/>
    </source>
</evidence>
<proteinExistence type="inferred from homology"/>
<dbReference type="SUPFAM" id="SSF55729">
    <property type="entry name" value="Acyl-CoA N-acyltransferases (Nat)"/>
    <property type="match status" value="2"/>
</dbReference>
<evidence type="ECO:0000259" key="12">
    <source>
        <dbReference type="Pfam" id="PF02799"/>
    </source>
</evidence>
<dbReference type="AlphaFoldDB" id="H2B2B3"/>
<dbReference type="InterPro" id="IPR022677">
    <property type="entry name" value="NMT_C"/>
</dbReference>
<dbReference type="InParanoid" id="H2B2B3"/>
<comment type="catalytic activity">
    <reaction evidence="9">
        <text>N-terminal glycyl-[protein] + tetradecanoyl-CoA = N-tetradecanoylglycyl-[protein] + CoA + H(+)</text>
        <dbReference type="Rhea" id="RHEA:15521"/>
        <dbReference type="Rhea" id="RHEA-COMP:12666"/>
        <dbReference type="Rhea" id="RHEA-COMP:12667"/>
        <dbReference type="ChEBI" id="CHEBI:15378"/>
        <dbReference type="ChEBI" id="CHEBI:57287"/>
        <dbReference type="ChEBI" id="CHEBI:57385"/>
        <dbReference type="ChEBI" id="CHEBI:64723"/>
        <dbReference type="ChEBI" id="CHEBI:133050"/>
        <dbReference type="EC" id="2.3.1.97"/>
    </reaction>
</comment>
<name>H2B2B3_KAZAF</name>
<feature type="domain" description="Glycylpeptide N-tetradecanoyltransferase N-terminal" evidence="11">
    <location>
        <begin position="62"/>
        <end position="220"/>
    </location>
</feature>
<dbReference type="FunFam" id="3.40.630.30:FF:000042">
    <property type="entry name" value="Glycylpeptide N-tetradecanoyltransferase"/>
    <property type="match status" value="1"/>
</dbReference>
<dbReference type="GO" id="GO:0004379">
    <property type="term" value="F:glycylpeptide N-tetradecanoyltransferase activity"/>
    <property type="evidence" value="ECO:0007669"/>
    <property type="project" value="UniProtKB-EC"/>
</dbReference>
<dbReference type="GeneID" id="13886971"/>
<dbReference type="InterPro" id="IPR000903">
    <property type="entry name" value="NMT"/>
</dbReference>
<comment type="subcellular location">
    <subcellularLocation>
        <location evidence="1">Cytoplasm</location>
    </subcellularLocation>
</comment>
<evidence type="ECO:0000256" key="6">
    <source>
        <dbReference type="ARBA" id="ARBA00022490"/>
    </source>
</evidence>
<dbReference type="Proteomes" id="UP000005220">
    <property type="component" value="Chromosome 12"/>
</dbReference>
<comment type="similarity">
    <text evidence="2 10">Belongs to the NMT family.</text>
</comment>
<comment type="function">
    <text evidence="9">Adds a myristoyl group to the N-terminal glycine residue of certain cellular proteins.</text>
</comment>
<evidence type="ECO:0000256" key="7">
    <source>
        <dbReference type="ARBA" id="ARBA00022679"/>
    </source>
</evidence>
<dbReference type="EMBL" id="HE650832">
    <property type="protein sequence ID" value="CCF60763.1"/>
    <property type="molecule type" value="Genomic_DNA"/>
</dbReference>
<evidence type="ECO:0000256" key="1">
    <source>
        <dbReference type="ARBA" id="ARBA00004496"/>
    </source>
</evidence>
<reference evidence="13 14" key="1">
    <citation type="journal article" date="2011" name="Proc. Natl. Acad. Sci. U.S.A.">
        <title>Evolutionary erosion of yeast sex chromosomes by mating-type switching accidents.</title>
        <authorList>
            <person name="Gordon J.L."/>
            <person name="Armisen D."/>
            <person name="Proux-Wera E."/>
            <person name="Oheigeartaigh S.S."/>
            <person name="Byrne K.P."/>
            <person name="Wolfe K.H."/>
        </authorList>
    </citation>
    <scope>NUCLEOTIDE SEQUENCE [LARGE SCALE GENOMIC DNA]</scope>
    <source>
        <strain evidence="14">ATCC 22294 / BCRC 22015 / CBS 2517 / CECT 1963 / NBRC 1671 / NRRL Y-8276</strain>
    </source>
</reference>
<dbReference type="PANTHER" id="PTHR11377:SF5">
    <property type="entry name" value="GLYCYLPEPTIDE N-TETRADECANOYLTRANSFERASE"/>
    <property type="match status" value="1"/>
</dbReference>
<evidence type="ECO:0000256" key="9">
    <source>
        <dbReference type="RuleBase" id="RU000586"/>
    </source>
</evidence>
<evidence type="ECO:0000256" key="3">
    <source>
        <dbReference type="ARBA" id="ARBA00011245"/>
    </source>
</evidence>
<dbReference type="PROSITE" id="PS00976">
    <property type="entry name" value="NMT_2"/>
    <property type="match status" value="1"/>
</dbReference>
<dbReference type="Gene3D" id="3.40.630.30">
    <property type="match status" value="2"/>
</dbReference>
<evidence type="ECO:0000259" key="11">
    <source>
        <dbReference type="Pfam" id="PF01233"/>
    </source>
</evidence>
<accession>H2B2B3</accession>
<sequence>MSEEKKDSNVDKIQDLLKLLALNNGDVQKLNSQQRKAFEEYKFWRTQQVVSFDEKFDKEGVIDDTKTPADIPDKPLPLIDGFTWCNINPDDPNELDDLFVLLNENYVEDKHSVFRFNYKEAFLNWALKAPGWKIEWNVGVRVQSTGKLVAFISAIPLTLRIRDNAIPSVEVNFLCIHKQLRSKRLAPLMIMEIQRRVNRYDIWQALYTAGVVLPSPISTCRYTHRALNWTKLYETGFTDLPGDRTAPQMVAECAIPKVTKMQGLRPMKKEDVPEAFALLSKYQERFDLAHLFDEEEFKHWFLGSQDDNKVIFSYVVEQPDGKITDFFSFYSLPFSILGNAKHDQVEIAYLYYYATDADFEYNDRFSKEATEVSKQRLTELVGDALILAKNMGMDVFNALTSQENTLFLENLKFGLGDGLLNFYTLNYKAFPITGGLKPDNTIDAEKRSNVGVVML</sequence>
<dbReference type="InterPro" id="IPR016181">
    <property type="entry name" value="Acyl_CoA_acyltransferase"/>
</dbReference>
<dbReference type="RefSeq" id="XP_003959898.1">
    <property type="nucleotide sequence ID" value="XM_003959849.1"/>
</dbReference>
<keyword evidence="8 9" id="KW-0012">Acyltransferase</keyword>
<evidence type="ECO:0000256" key="5">
    <source>
        <dbReference type="ARBA" id="ARBA00022240"/>
    </source>
</evidence>
<dbReference type="FunCoup" id="H2B2B3">
    <property type="interactions" value="1002"/>
</dbReference>
<dbReference type="InterPro" id="IPR022678">
    <property type="entry name" value="NMT_CS"/>
</dbReference>